<gene>
    <name evidence="2" type="ORF">AKO1_002928</name>
</gene>
<dbReference type="AlphaFoldDB" id="A0AAW2Z679"/>
<evidence type="ECO:0000313" key="2">
    <source>
        <dbReference type="EMBL" id="KAL0485321.1"/>
    </source>
</evidence>
<evidence type="ECO:0000313" key="3">
    <source>
        <dbReference type="Proteomes" id="UP001431209"/>
    </source>
</evidence>
<accession>A0AAW2Z679</accession>
<organism evidence="2 3">
    <name type="scientific">Acrasis kona</name>
    <dbReference type="NCBI Taxonomy" id="1008807"/>
    <lineage>
        <taxon>Eukaryota</taxon>
        <taxon>Discoba</taxon>
        <taxon>Heterolobosea</taxon>
        <taxon>Tetramitia</taxon>
        <taxon>Eutetramitia</taxon>
        <taxon>Acrasidae</taxon>
        <taxon>Acrasis</taxon>
    </lineage>
</organism>
<feature type="region of interest" description="Disordered" evidence="1">
    <location>
        <begin position="99"/>
        <end position="119"/>
    </location>
</feature>
<protein>
    <submittedName>
        <fullName evidence="2">Uncharacterized protein</fullName>
    </submittedName>
</protein>
<sequence length="265" mass="29472">MLSQPTNHTNIQQAQQSNVVPIQNMNCPMTSWAPVIQTNLAPPLMSLAPHSQPTVQVQNTTSNNPSDAIQVHPQPVVQVQTHPQPVPSQNITQVTKLSNEQNASMTEKAPSTKTSPAVGSSSTVRFTLFVHTTNICKQKKPTITRRKARTSLEDVVRNSLDKAEPLQKITETTAQDDQRTNLVDKNILEQKMPLKRMDIAPESSSTTLVGQAPTITSPDVTSLEERIKDLEEWRKKVEGTMQQVKEEVKVEDCSYYNPNGLEDDE</sequence>
<name>A0AAW2Z679_9EUKA</name>
<dbReference type="EMBL" id="JAOPGA020001125">
    <property type="protein sequence ID" value="KAL0485321.1"/>
    <property type="molecule type" value="Genomic_DNA"/>
</dbReference>
<reference evidence="2 3" key="1">
    <citation type="submission" date="2024-03" db="EMBL/GenBank/DDBJ databases">
        <title>The Acrasis kona genome and developmental transcriptomes reveal deep origins of eukaryotic multicellular pathways.</title>
        <authorList>
            <person name="Sheikh S."/>
            <person name="Fu C.-J."/>
            <person name="Brown M.W."/>
            <person name="Baldauf S.L."/>
        </authorList>
    </citation>
    <scope>NUCLEOTIDE SEQUENCE [LARGE SCALE GENOMIC DNA]</scope>
    <source>
        <strain evidence="2 3">ATCC MYA-3509</strain>
    </source>
</reference>
<comment type="caution">
    <text evidence="2">The sequence shown here is derived from an EMBL/GenBank/DDBJ whole genome shotgun (WGS) entry which is preliminary data.</text>
</comment>
<keyword evidence="3" id="KW-1185">Reference proteome</keyword>
<evidence type="ECO:0000256" key="1">
    <source>
        <dbReference type="SAM" id="MobiDB-lite"/>
    </source>
</evidence>
<proteinExistence type="predicted"/>
<dbReference type="Proteomes" id="UP001431209">
    <property type="component" value="Unassembled WGS sequence"/>
</dbReference>